<evidence type="ECO:0000313" key="2">
    <source>
        <dbReference type="EMBL" id="PCK27414.1"/>
    </source>
</evidence>
<gene>
    <name evidence="2" type="ORF">CHR55_11685</name>
</gene>
<dbReference type="Gene3D" id="3.90.1200.10">
    <property type="match status" value="1"/>
</dbReference>
<dbReference type="Proteomes" id="UP000230886">
    <property type="component" value="Unassembled WGS sequence"/>
</dbReference>
<dbReference type="PANTHER" id="PTHR21310:SF42">
    <property type="entry name" value="BIFUNCTIONAL AAC_APH"/>
    <property type="match status" value="1"/>
</dbReference>
<sequence>MQIRKLHMEEPDIDAALVRRLLSSQMPQWANLPLRLVESIGTDNVMIRVGDSLVIRMPRTPGAAEGITKEQQLVPHLAPHLPVPVPVPVGVGEAAFGYPWQWSVHPWVPGRNPVPGMVDNHLAIQLADFVNSLRRIDTLGLRPQGSLHSYRADPIERRDSATRASIAACGDLLNGALTEAAWEKARHVIDHAGPAVWMHSDLHPGNILVSDRSLSAVIDWGGLALGDPAIDCLIAWTLLTPSTRHTFRLRVDVDEGTWTRGRAWALSIALVALPYYRDTNEQITDWAKHAIAQVIDDIRTEP</sequence>
<proteinExistence type="predicted"/>
<protein>
    <recommendedName>
        <fullName evidence="1">Aminoglycoside phosphotransferase domain-containing protein</fullName>
    </recommendedName>
</protein>
<dbReference type="InterPro" id="IPR002575">
    <property type="entry name" value="Aminoglycoside_PTrfase"/>
</dbReference>
<evidence type="ECO:0000313" key="3">
    <source>
        <dbReference type="Proteomes" id="UP000230886"/>
    </source>
</evidence>
<dbReference type="InterPro" id="IPR051678">
    <property type="entry name" value="AGP_Transferase"/>
</dbReference>
<dbReference type="AlphaFoldDB" id="A0A2A5JCT7"/>
<accession>A0A2A5JCT7</accession>
<name>A0A2A5JCT7_RHOSG</name>
<dbReference type="SUPFAM" id="SSF56112">
    <property type="entry name" value="Protein kinase-like (PK-like)"/>
    <property type="match status" value="1"/>
</dbReference>
<dbReference type="Gene3D" id="3.30.200.20">
    <property type="entry name" value="Phosphorylase Kinase, domain 1"/>
    <property type="match status" value="1"/>
</dbReference>
<dbReference type="PANTHER" id="PTHR21310">
    <property type="entry name" value="AMINOGLYCOSIDE PHOSPHOTRANSFERASE-RELATED-RELATED"/>
    <property type="match status" value="1"/>
</dbReference>
<comment type="caution">
    <text evidence="2">The sequence shown here is derived from an EMBL/GenBank/DDBJ whole genome shotgun (WGS) entry which is preliminary data.</text>
</comment>
<organism evidence="2 3">
    <name type="scientific">Rhodococcus qingshengii</name>
    <dbReference type="NCBI Taxonomy" id="334542"/>
    <lineage>
        <taxon>Bacteria</taxon>
        <taxon>Bacillati</taxon>
        <taxon>Actinomycetota</taxon>
        <taxon>Actinomycetes</taxon>
        <taxon>Mycobacteriales</taxon>
        <taxon>Nocardiaceae</taxon>
        <taxon>Rhodococcus</taxon>
        <taxon>Rhodococcus erythropolis group</taxon>
    </lineage>
</organism>
<dbReference type="CDD" id="cd05155">
    <property type="entry name" value="APH_ChoK_like_1"/>
    <property type="match status" value="1"/>
</dbReference>
<dbReference type="EMBL" id="NOVD01000005">
    <property type="protein sequence ID" value="PCK27414.1"/>
    <property type="molecule type" value="Genomic_DNA"/>
</dbReference>
<reference evidence="2 3" key="1">
    <citation type="submission" date="2017-07" db="EMBL/GenBank/DDBJ databases">
        <title>Draft sequence of Rhodococcus enclensis 23b-28.</title>
        <authorList>
            <person name="Besaury L."/>
            <person name="Sancelme M."/>
            <person name="Amato P."/>
            <person name="Lallement A."/>
            <person name="Delort A.-M."/>
        </authorList>
    </citation>
    <scope>NUCLEOTIDE SEQUENCE [LARGE SCALE GENOMIC DNA]</scope>
    <source>
        <strain evidence="2 3">23b-28</strain>
    </source>
</reference>
<feature type="domain" description="Aminoglycoside phosphotransferase" evidence="1">
    <location>
        <begin position="41"/>
        <end position="264"/>
    </location>
</feature>
<dbReference type="Pfam" id="PF01636">
    <property type="entry name" value="APH"/>
    <property type="match status" value="1"/>
</dbReference>
<evidence type="ECO:0000259" key="1">
    <source>
        <dbReference type="Pfam" id="PF01636"/>
    </source>
</evidence>
<dbReference type="InterPro" id="IPR011009">
    <property type="entry name" value="Kinase-like_dom_sf"/>
</dbReference>